<feature type="signal peptide" evidence="3">
    <location>
        <begin position="1"/>
        <end position="38"/>
    </location>
</feature>
<evidence type="ECO:0000313" key="5">
    <source>
        <dbReference type="Proteomes" id="UP001490365"/>
    </source>
</evidence>
<feature type="chain" id="PRO_5045178166" description="Secreted protein" evidence="3">
    <location>
        <begin position="39"/>
        <end position="254"/>
    </location>
</feature>
<proteinExistence type="predicted"/>
<keyword evidence="2" id="KW-0812">Transmembrane</keyword>
<organism evidence="4 5">
    <name type="scientific">Streptomyces sp. 900105755</name>
    <dbReference type="NCBI Taxonomy" id="3154389"/>
    <lineage>
        <taxon>Bacteria</taxon>
        <taxon>Bacillati</taxon>
        <taxon>Actinomycetota</taxon>
        <taxon>Actinomycetes</taxon>
        <taxon>Kitasatosporales</taxon>
        <taxon>Streptomycetaceae</taxon>
        <taxon>Streptomyces</taxon>
    </lineage>
</organism>
<evidence type="ECO:0000256" key="3">
    <source>
        <dbReference type="SAM" id="SignalP"/>
    </source>
</evidence>
<accession>A0ABV1TLG6</accession>
<feature type="compositionally biased region" description="Gly residues" evidence="1">
    <location>
        <begin position="196"/>
        <end position="212"/>
    </location>
</feature>
<keyword evidence="2" id="KW-0472">Membrane</keyword>
<sequence>MPTLTLPRTVGSRAGATVLLSALAAAGASWVAAPNAVAQGENGDIRLHRVGVPFGVSKDDPVVCKFYLDAVNFDILAQIGYTITPQPPLPTAATVAGSIQLAGGAGHTDPLGLADGQYRLAWIVDGARKEKVFRVNCHDGRQDDPQGQNGPNGPNGQNGPNGPNDQGGPNGPNDQGGQDGPNGQIQDNQRNDSSWGQGGGDHNGPQGGVHAGGGGIADTAAAFSPVAAASAVTLVAASGVVYVRLIRRRPHGAA</sequence>
<keyword evidence="2" id="KW-1133">Transmembrane helix</keyword>
<keyword evidence="3" id="KW-0732">Signal</keyword>
<evidence type="ECO:0008006" key="6">
    <source>
        <dbReference type="Google" id="ProtNLM"/>
    </source>
</evidence>
<dbReference type="RefSeq" id="WP_351958982.1">
    <property type="nucleotide sequence ID" value="NZ_JBEOZM010000011.1"/>
</dbReference>
<protein>
    <recommendedName>
        <fullName evidence="6">Secreted protein</fullName>
    </recommendedName>
</protein>
<feature type="region of interest" description="Disordered" evidence="1">
    <location>
        <begin position="138"/>
        <end position="212"/>
    </location>
</feature>
<gene>
    <name evidence="4" type="ORF">ABT211_25140</name>
</gene>
<reference evidence="4 5" key="1">
    <citation type="submission" date="2024-06" db="EMBL/GenBank/DDBJ databases">
        <title>The Natural Products Discovery Center: Release of the First 8490 Sequenced Strains for Exploring Actinobacteria Biosynthetic Diversity.</title>
        <authorList>
            <person name="Kalkreuter E."/>
            <person name="Kautsar S.A."/>
            <person name="Yang D."/>
            <person name="Bader C.D."/>
            <person name="Teijaro C.N."/>
            <person name="Fluegel L."/>
            <person name="Davis C.M."/>
            <person name="Simpson J.R."/>
            <person name="Lauterbach L."/>
            <person name="Steele A.D."/>
            <person name="Gui C."/>
            <person name="Meng S."/>
            <person name="Li G."/>
            <person name="Viehrig K."/>
            <person name="Ye F."/>
            <person name="Su P."/>
            <person name="Kiefer A.F."/>
            <person name="Nichols A."/>
            <person name="Cepeda A.J."/>
            <person name="Yan W."/>
            <person name="Fan B."/>
            <person name="Jiang Y."/>
            <person name="Adhikari A."/>
            <person name="Zheng C.-J."/>
            <person name="Schuster L."/>
            <person name="Cowan T.M."/>
            <person name="Smanski M.J."/>
            <person name="Chevrette M.G."/>
            <person name="De Carvalho L.P.S."/>
            <person name="Shen B."/>
        </authorList>
    </citation>
    <scope>NUCLEOTIDE SEQUENCE [LARGE SCALE GENOMIC DNA]</scope>
    <source>
        <strain evidence="4 5">NPDC001694</strain>
    </source>
</reference>
<name>A0ABV1TLG6_9ACTN</name>
<comment type="caution">
    <text evidence="4">The sequence shown here is derived from an EMBL/GenBank/DDBJ whole genome shotgun (WGS) entry which is preliminary data.</text>
</comment>
<feature type="compositionally biased region" description="Low complexity" evidence="1">
    <location>
        <begin position="145"/>
        <end position="188"/>
    </location>
</feature>
<evidence type="ECO:0000313" key="4">
    <source>
        <dbReference type="EMBL" id="MER6270554.1"/>
    </source>
</evidence>
<feature type="transmembrane region" description="Helical" evidence="2">
    <location>
        <begin position="226"/>
        <end position="245"/>
    </location>
</feature>
<evidence type="ECO:0000256" key="2">
    <source>
        <dbReference type="SAM" id="Phobius"/>
    </source>
</evidence>
<keyword evidence="5" id="KW-1185">Reference proteome</keyword>
<evidence type="ECO:0000256" key="1">
    <source>
        <dbReference type="SAM" id="MobiDB-lite"/>
    </source>
</evidence>
<dbReference type="EMBL" id="JBEOZM010000011">
    <property type="protein sequence ID" value="MER6270554.1"/>
    <property type="molecule type" value="Genomic_DNA"/>
</dbReference>
<dbReference type="Proteomes" id="UP001490365">
    <property type="component" value="Unassembled WGS sequence"/>
</dbReference>